<comment type="caution">
    <text evidence="2">The sequence shown here is derived from an EMBL/GenBank/DDBJ whole genome shotgun (WGS) entry which is preliminary data.</text>
</comment>
<keyword evidence="3" id="KW-1185">Reference proteome</keyword>
<evidence type="ECO:0008006" key="4">
    <source>
        <dbReference type="Google" id="ProtNLM"/>
    </source>
</evidence>
<dbReference type="AlphaFoldDB" id="A0AA37T9A2"/>
<reference evidence="3" key="1">
    <citation type="journal article" date="2019" name="Int. J. Syst. Evol. Microbiol.">
        <title>The Global Catalogue of Microorganisms (GCM) 10K type strain sequencing project: providing services to taxonomists for standard genome sequencing and annotation.</title>
        <authorList>
            <consortium name="The Broad Institute Genomics Platform"/>
            <consortium name="The Broad Institute Genome Sequencing Center for Infectious Disease"/>
            <person name="Wu L."/>
            <person name="Ma J."/>
        </authorList>
    </citation>
    <scope>NUCLEOTIDE SEQUENCE [LARGE SCALE GENOMIC DNA]</scope>
    <source>
        <strain evidence="3">NBRC 103632</strain>
    </source>
</reference>
<feature type="region of interest" description="Disordered" evidence="1">
    <location>
        <begin position="1"/>
        <end position="21"/>
    </location>
</feature>
<gene>
    <name evidence="2" type="ORF">GCM10007890_10260</name>
</gene>
<dbReference type="Proteomes" id="UP001157440">
    <property type="component" value="Unassembled WGS sequence"/>
</dbReference>
<protein>
    <recommendedName>
        <fullName evidence="4">Anti-sigma factor NepR domain-containing protein</fullName>
    </recommendedName>
</protein>
<evidence type="ECO:0000313" key="2">
    <source>
        <dbReference type="EMBL" id="GLS69014.1"/>
    </source>
</evidence>
<evidence type="ECO:0000256" key="1">
    <source>
        <dbReference type="SAM" id="MobiDB-lite"/>
    </source>
</evidence>
<feature type="compositionally biased region" description="Basic and acidic residues" evidence="1">
    <location>
        <begin position="1"/>
        <end position="20"/>
    </location>
</feature>
<name>A0AA37T9A2_9HYPH</name>
<dbReference type="EMBL" id="BSPL01000009">
    <property type="protein sequence ID" value="GLS69014.1"/>
    <property type="molecule type" value="Genomic_DNA"/>
</dbReference>
<proteinExistence type="predicted"/>
<sequence length="68" mass="7963">MARKVEMRAEKDEHIGRTAEDVPTLDAISREHLGRRMQELYEPIWDEELDPRLVELLQAMDRARSGSD</sequence>
<evidence type="ECO:0000313" key="3">
    <source>
        <dbReference type="Proteomes" id="UP001157440"/>
    </source>
</evidence>
<organism evidence="2 3">
    <name type="scientific">Methylobacterium tardum</name>
    <dbReference type="NCBI Taxonomy" id="374432"/>
    <lineage>
        <taxon>Bacteria</taxon>
        <taxon>Pseudomonadati</taxon>
        <taxon>Pseudomonadota</taxon>
        <taxon>Alphaproteobacteria</taxon>
        <taxon>Hyphomicrobiales</taxon>
        <taxon>Methylobacteriaceae</taxon>
        <taxon>Methylobacterium</taxon>
    </lineage>
</organism>
<accession>A0AA37T9A2</accession>